<feature type="coiled-coil region" evidence="14">
    <location>
        <begin position="200"/>
        <end position="241"/>
    </location>
</feature>
<comment type="subcellular location">
    <subcellularLocation>
        <location evidence="2">Cell membrane</location>
        <topology evidence="2">Multi-pass membrane protein</topology>
    </subcellularLocation>
</comment>
<keyword evidence="8" id="KW-0547">Nucleotide-binding</keyword>
<dbReference type="CDD" id="cd00082">
    <property type="entry name" value="HisKA"/>
    <property type="match status" value="1"/>
</dbReference>
<dbReference type="InterPro" id="IPR036097">
    <property type="entry name" value="HisK_dim/P_sf"/>
</dbReference>
<keyword evidence="4" id="KW-1003">Cell membrane</keyword>
<evidence type="ECO:0000256" key="7">
    <source>
        <dbReference type="ARBA" id="ARBA00022692"/>
    </source>
</evidence>
<dbReference type="Gene3D" id="1.10.1760.20">
    <property type="match status" value="1"/>
</dbReference>
<keyword evidence="13 15" id="KW-0472">Membrane</keyword>
<feature type="transmembrane region" description="Helical" evidence="15">
    <location>
        <begin position="116"/>
        <end position="134"/>
    </location>
</feature>
<evidence type="ECO:0000256" key="3">
    <source>
        <dbReference type="ARBA" id="ARBA00012438"/>
    </source>
</evidence>
<evidence type="ECO:0000259" key="16">
    <source>
        <dbReference type="PROSITE" id="PS50109"/>
    </source>
</evidence>
<accession>A0ABX0J3X6</accession>
<evidence type="ECO:0000313" key="17">
    <source>
        <dbReference type="EMBL" id="NHN29533.1"/>
    </source>
</evidence>
<evidence type="ECO:0000256" key="4">
    <source>
        <dbReference type="ARBA" id="ARBA00022475"/>
    </source>
</evidence>
<keyword evidence="18" id="KW-1185">Reference proteome</keyword>
<dbReference type="PANTHER" id="PTHR45453">
    <property type="entry name" value="PHOSPHATE REGULON SENSOR PROTEIN PHOR"/>
    <property type="match status" value="1"/>
</dbReference>
<protein>
    <recommendedName>
        <fullName evidence="3">histidine kinase</fullName>
        <ecNumber evidence="3">2.7.13.3</ecNumber>
    </recommendedName>
</protein>
<dbReference type="SMART" id="SM00387">
    <property type="entry name" value="HATPase_c"/>
    <property type="match status" value="1"/>
</dbReference>
<sequence>MISSIVATKVGILIIKDLIINAAIMVSYFFIVSLLVKGPFRMDLSRKEQLKASLSAAFLGVILMYFSVDITSNARLDLRNLPIIMIAVFSGPLPALMAGVLIALARFLLHGMNEAAFIAASSIVIFTLGTAAITRLGGIWRVWMVSTVWNIICTSLLVCAAFRGNPIFWSSVVSYSLISVIGGVSVCYLLQILQRSAVLIRENEQYIQQMRMQNEQLEVQNEEIIAQQDELEVMLAKIESQHGMIERILQFSSDGVILCDNKGHIRYSNEQVKQLGLGCAHWDNITVWLNSWQRLIQPANLRLREHAEEVLAGRQSSYRTRFSIPLEHGKQFIEMRLDTISTGQAHNEFLLVFRNRSEEEKADEIKNEFISVVSHELRTPLSSVQGFIEILLHRHLPEEKQKKYLQTVYNESLRLSHLIDDFLDIQRMEAGRQEYHFELLELRSVTEEIIQEWQQDEHLHRLHLQVPADALPVLADKDKLKQVYLNLLSNAVKYSPGADRVVVEVSRTEENVCVKFIDYGLGIPDEAKSNIFQPFYRVDNSDRRKIGGSGLGLTIVKKIVEAHGGRVTFDSIYGQGTTFNVMLPLSSNRADLRIDD</sequence>
<dbReference type="Pfam" id="PF02518">
    <property type="entry name" value="HATPase_c"/>
    <property type="match status" value="1"/>
</dbReference>
<keyword evidence="11 15" id="KW-1133">Transmembrane helix</keyword>
<feature type="transmembrane region" description="Helical" evidence="15">
    <location>
        <begin position="18"/>
        <end position="38"/>
    </location>
</feature>
<dbReference type="InterPro" id="IPR003594">
    <property type="entry name" value="HATPase_dom"/>
</dbReference>
<evidence type="ECO:0000256" key="12">
    <source>
        <dbReference type="ARBA" id="ARBA00023012"/>
    </source>
</evidence>
<dbReference type="Pfam" id="PF07694">
    <property type="entry name" value="5TM-5TMR_LYT"/>
    <property type="match status" value="1"/>
</dbReference>
<organism evidence="17 18">
    <name type="scientific">Paenibacillus agricola</name>
    <dbReference type="NCBI Taxonomy" id="2716264"/>
    <lineage>
        <taxon>Bacteria</taxon>
        <taxon>Bacillati</taxon>
        <taxon>Bacillota</taxon>
        <taxon>Bacilli</taxon>
        <taxon>Bacillales</taxon>
        <taxon>Paenibacillaceae</taxon>
        <taxon>Paenibacillus</taxon>
    </lineage>
</organism>
<dbReference type="InterPro" id="IPR004358">
    <property type="entry name" value="Sig_transdc_His_kin-like_C"/>
</dbReference>
<gene>
    <name evidence="17" type="ORF">G9U52_06760</name>
</gene>
<keyword evidence="6" id="KW-0808">Transferase</keyword>
<evidence type="ECO:0000256" key="9">
    <source>
        <dbReference type="ARBA" id="ARBA00022777"/>
    </source>
</evidence>
<keyword evidence="9" id="KW-0418">Kinase</keyword>
<dbReference type="RefSeq" id="WP_166147574.1">
    <property type="nucleotide sequence ID" value="NZ_JAAOIW010000002.1"/>
</dbReference>
<feature type="transmembrane region" description="Helical" evidence="15">
    <location>
        <begin position="140"/>
        <end position="160"/>
    </location>
</feature>
<dbReference type="InterPro" id="IPR036890">
    <property type="entry name" value="HATPase_C_sf"/>
</dbReference>
<dbReference type="EC" id="2.7.13.3" evidence="3"/>
<keyword evidence="5" id="KW-0597">Phosphoprotein</keyword>
<feature type="domain" description="Histidine kinase" evidence="16">
    <location>
        <begin position="372"/>
        <end position="587"/>
    </location>
</feature>
<evidence type="ECO:0000256" key="5">
    <source>
        <dbReference type="ARBA" id="ARBA00022553"/>
    </source>
</evidence>
<dbReference type="CDD" id="cd00075">
    <property type="entry name" value="HATPase"/>
    <property type="match status" value="1"/>
</dbReference>
<dbReference type="InterPro" id="IPR011620">
    <property type="entry name" value="Sig_transdc_His_kinase_LytS_TM"/>
</dbReference>
<evidence type="ECO:0000256" key="6">
    <source>
        <dbReference type="ARBA" id="ARBA00022679"/>
    </source>
</evidence>
<comment type="caution">
    <text evidence="17">The sequence shown here is derived from an EMBL/GenBank/DDBJ whole genome shotgun (WGS) entry which is preliminary data.</text>
</comment>
<comment type="catalytic activity">
    <reaction evidence="1">
        <text>ATP + protein L-histidine = ADP + protein N-phospho-L-histidine.</text>
        <dbReference type="EC" id="2.7.13.3"/>
    </reaction>
</comment>
<dbReference type="Proteomes" id="UP001165962">
    <property type="component" value="Unassembled WGS sequence"/>
</dbReference>
<proteinExistence type="predicted"/>
<evidence type="ECO:0000256" key="14">
    <source>
        <dbReference type="SAM" id="Coils"/>
    </source>
</evidence>
<dbReference type="InterPro" id="IPR005467">
    <property type="entry name" value="His_kinase_dom"/>
</dbReference>
<evidence type="ECO:0000256" key="1">
    <source>
        <dbReference type="ARBA" id="ARBA00000085"/>
    </source>
</evidence>
<name>A0ABX0J3X6_9BACL</name>
<dbReference type="SMART" id="SM00388">
    <property type="entry name" value="HisKA"/>
    <property type="match status" value="1"/>
</dbReference>
<feature type="transmembrane region" description="Helical" evidence="15">
    <location>
        <begin position="50"/>
        <end position="68"/>
    </location>
</feature>
<dbReference type="Gene3D" id="3.30.450.20">
    <property type="entry name" value="PAS domain"/>
    <property type="match status" value="1"/>
</dbReference>
<dbReference type="Pfam" id="PF00512">
    <property type="entry name" value="HisKA"/>
    <property type="match status" value="1"/>
</dbReference>
<feature type="transmembrane region" description="Helical" evidence="15">
    <location>
        <begin position="172"/>
        <end position="193"/>
    </location>
</feature>
<dbReference type="InterPro" id="IPR003661">
    <property type="entry name" value="HisK_dim/P_dom"/>
</dbReference>
<evidence type="ECO:0000256" key="11">
    <source>
        <dbReference type="ARBA" id="ARBA00022989"/>
    </source>
</evidence>
<dbReference type="InterPro" id="IPR050351">
    <property type="entry name" value="BphY/WalK/GraS-like"/>
</dbReference>
<keyword evidence="12" id="KW-0902">Two-component regulatory system</keyword>
<dbReference type="PANTHER" id="PTHR45453:SF1">
    <property type="entry name" value="PHOSPHATE REGULON SENSOR PROTEIN PHOR"/>
    <property type="match status" value="1"/>
</dbReference>
<evidence type="ECO:0000256" key="13">
    <source>
        <dbReference type="ARBA" id="ARBA00023136"/>
    </source>
</evidence>
<evidence type="ECO:0000256" key="2">
    <source>
        <dbReference type="ARBA" id="ARBA00004651"/>
    </source>
</evidence>
<keyword evidence="7 15" id="KW-0812">Transmembrane</keyword>
<dbReference type="SUPFAM" id="SSF55874">
    <property type="entry name" value="ATPase domain of HSP90 chaperone/DNA topoisomerase II/histidine kinase"/>
    <property type="match status" value="1"/>
</dbReference>
<dbReference type="PRINTS" id="PR00344">
    <property type="entry name" value="BCTRLSENSOR"/>
</dbReference>
<evidence type="ECO:0000256" key="10">
    <source>
        <dbReference type="ARBA" id="ARBA00022840"/>
    </source>
</evidence>
<keyword evidence="14" id="KW-0175">Coiled coil</keyword>
<dbReference type="Gene3D" id="1.10.287.130">
    <property type="match status" value="1"/>
</dbReference>
<dbReference type="EMBL" id="JAAOIW010000002">
    <property type="protein sequence ID" value="NHN29533.1"/>
    <property type="molecule type" value="Genomic_DNA"/>
</dbReference>
<evidence type="ECO:0000256" key="8">
    <source>
        <dbReference type="ARBA" id="ARBA00022741"/>
    </source>
</evidence>
<keyword evidence="10" id="KW-0067">ATP-binding</keyword>
<dbReference type="Gene3D" id="3.30.565.10">
    <property type="entry name" value="Histidine kinase-like ATPase, C-terminal domain"/>
    <property type="match status" value="1"/>
</dbReference>
<reference evidence="17" key="1">
    <citation type="submission" date="2020-03" db="EMBL/GenBank/DDBJ databases">
        <title>Draft sequencing of Paenibacilllus sp. S3N08.</title>
        <authorList>
            <person name="Kim D.-U."/>
        </authorList>
    </citation>
    <scope>NUCLEOTIDE SEQUENCE</scope>
    <source>
        <strain evidence="17">S3N08</strain>
    </source>
</reference>
<dbReference type="SUPFAM" id="SSF47384">
    <property type="entry name" value="Homodimeric domain of signal transducing histidine kinase"/>
    <property type="match status" value="1"/>
</dbReference>
<feature type="transmembrane region" description="Helical" evidence="15">
    <location>
        <begin position="80"/>
        <end position="104"/>
    </location>
</feature>
<dbReference type="PROSITE" id="PS50109">
    <property type="entry name" value="HIS_KIN"/>
    <property type="match status" value="1"/>
</dbReference>
<evidence type="ECO:0000313" key="18">
    <source>
        <dbReference type="Proteomes" id="UP001165962"/>
    </source>
</evidence>
<evidence type="ECO:0000256" key="15">
    <source>
        <dbReference type="SAM" id="Phobius"/>
    </source>
</evidence>